<sequence>MERLGCEGTPQEEVWNWDMDSKGIKEWFPSMDEKGVLRHGLETDDHRKKDIFSDLRRDIMLRLSFLWY</sequence>
<dbReference type="KEGG" id="pseo:OM33_12000"/>
<dbReference type="EMBL" id="CP009888">
    <property type="protein sequence ID" value="AIY65785.1"/>
    <property type="molecule type" value="Genomic_DNA"/>
</dbReference>
<evidence type="ECO:0000313" key="2">
    <source>
        <dbReference type="Proteomes" id="UP000030341"/>
    </source>
</evidence>
<accession>A0A0A7EGG3</accession>
<dbReference type="Proteomes" id="UP000030341">
    <property type="component" value="Chromosome 1"/>
</dbReference>
<reference evidence="1 2" key="1">
    <citation type="submission" date="2014-11" db="EMBL/GenBank/DDBJ databases">
        <title>Complete Genome Sequence of Pseudoalteromonas sp. Strain OCN003 Isolated from Kaneohe Bay, Oahu, Hawaii.</title>
        <authorList>
            <person name="Beurmann S."/>
            <person name="Videau P."/>
            <person name="Ushijima B."/>
            <person name="Smith A.M."/>
            <person name="Aeby G.S."/>
            <person name="Callahan S.M."/>
            <person name="Belcaid M."/>
        </authorList>
    </citation>
    <scope>NUCLEOTIDE SEQUENCE [LARGE SCALE GENOMIC DNA]</scope>
    <source>
        <strain evidence="1 2">OCN003</strain>
    </source>
</reference>
<gene>
    <name evidence="1" type="ORF">OM33_12000</name>
</gene>
<evidence type="ECO:0000313" key="1">
    <source>
        <dbReference type="EMBL" id="AIY65785.1"/>
    </source>
</evidence>
<keyword evidence="2" id="KW-1185">Reference proteome</keyword>
<organism evidence="1 2">
    <name type="scientific">Pseudoalteromonas piratica</name>
    <dbReference type="NCBI Taxonomy" id="1348114"/>
    <lineage>
        <taxon>Bacteria</taxon>
        <taxon>Pseudomonadati</taxon>
        <taxon>Pseudomonadota</taxon>
        <taxon>Gammaproteobacteria</taxon>
        <taxon>Alteromonadales</taxon>
        <taxon>Pseudoalteromonadaceae</taxon>
        <taxon>Pseudoalteromonas</taxon>
    </lineage>
</organism>
<dbReference type="HOGENOM" id="CLU_2790895_0_0_6"/>
<proteinExistence type="predicted"/>
<protein>
    <submittedName>
        <fullName evidence="1">Uncharacterized protein</fullName>
    </submittedName>
</protein>
<dbReference type="AlphaFoldDB" id="A0A0A7EGG3"/>
<name>A0A0A7EGG3_9GAMM</name>